<dbReference type="PANTHER" id="PTHR15160">
    <property type="entry name" value="VON HIPPEL-LINDAU PROTEIN"/>
    <property type="match status" value="1"/>
</dbReference>
<reference evidence="3 4" key="1">
    <citation type="submission" date="2014-09" db="EMBL/GenBank/DDBJ databases">
        <title>Genome sequence of Sinomonas sp. MUSC 117.</title>
        <authorList>
            <person name="Lee L.-H."/>
        </authorList>
    </citation>
    <scope>NUCLEOTIDE SEQUENCE [LARGE SCALE GENOMIC DNA]</scope>
    <source>
        <strain evidence="3 4">MUSC 117</strain>
    </source>
</reference>
<accession>A0A0B2AML6</accession>
<organism evidence="3 4">
    <name type="scientific">Sinomonas humi</name>
    <dbReference type="NCBI Taxonomy" id="1338436"/>
    <lineage>
        <taxon>Bacteria</taxon>
        <taxon>Bacillati</taxon>
        <taxon>Actinomycetota</taxon>
        <taxon>Actinomycetes</taxon>
        <taxon>Micrococcales</taxon>
        <taxon>Micrococcaceae</taxon>
        <taxon>Sinomonas</taxon>
    </lineage>
</organism>
<feature type="region of interest" description="Disordered" evidence="1">
    <location>
        <begin position="128"/>
        <end position="168"/>
    </location>
</feature>
<dbReference type="SUPFAM" id="SSF103256">
    <property type="entry name" value="Hypothetical protein TM0160"/>
    <property type="match status" value="1"/>
</dbReference>
<dbReference type="GO" id="GO:0004518">
    <property type="term" value="F:nuclease activity"/>
    <property type="evidence" value="ECO:0007669"/>
    <property type="project" value="InterPro"/>
</dbReference>
<dbReference type="STRING" id="1338436.LK10_10245"/>
<dbReference type="AlphaFoldDB" id="A0A0B2AML6"/>
<comment type="caution">
    <text evidence="3">The sequence shown here is derived from an EMBL/GenBank/DDBJ whole genome shotgun (WGS) entry which is preliminary data.</text>
</comment>
<dbReference type="PANTHER" id="PTHR15160:SF1">
    <property type="entry name" value="VON HIPPEL-LINDAU DISEASE TUMOR SUPPRESSOR"/>
    <property type="match status" value="1"/>
</dbReference>
<evidence type="ECO:0000256" key="1">
    <source>
        <dbReference type="SAM" id="MobiDB-lite"/>
    </source>
</evidence>
<feature type="compositionally biased region" description="Acidic residues" evidence="1">
    <location>
        <begin position="159"/>
        <end position="168"/>
    </location>
</feature>
<dbReference type="Proteomes" id="UP000030982">
    <property type="component" value="Unassembled WGS sequence"/>
</dbReference>
<dbReference type="Pfam" id="PF02577">
    <property type="entry name" value="BFN_dom"/>
    <property type="match status" value="1"/>
</dbReference>
<sequence length="168" mass="18465">MIEVEVVGVRIELPSNQPLVLLKEKQGERHLPIWIGTAEASAIALAQQHVVPPRPLTHDLLVNVVHGLGRQVVSATIVAVQDSVFYAQLGFDDGTVIESRASDALAVALRVNCRIWCADAVLEEAGVQLAEGSEEGTEEASPSPEEEEREMRRFREFLADVEPEDFDE</sequence>
<name>A0A0B2AML6_9MICC</name>
<dbReference type="PROSITE" id="PS51658">
    <property type="entry name" value="BFN"/>
    <property type="match status" value="1"/>
</dbReference>
<dbReference type="OrthoDB" id="9788698at2"/>
<evidence type="ECO:0000313" key="4">
    <source>
        <dbReference type="Proteomes" id="UP000030982"/>
    </source>
</evidence>
<evidence type="ECO:0000259" key="2">
    <source>
        <dbReference type="PROSITE" id="PS51658"/>
    </source>
</evidence>
<feature type="domain" description="BFN" evidence="2">
    <location>
        <begin position="1"/>
        <end position="129"/>
    </location>
</feature>
<dbReference type="InterPro" id="IPR036104">
    <property type="entry name" value="BFN_sf"/>
</dbReference>
<feature type="compositionally biased region" description="Acidic residues" evidence="1">
    <location>
        <begin position="132"/>
        <end position="148"/>
    </location>
</feature>
<gene>
    <name evidence="3" type="ORF">LK10_10245</name>
</gene>
<proteinExistence type="predicted"/>
<evidence type="ECO:0000313" key="3">
    <source>
        <dbReference type="EMBL" id="KHL03141.1"/>
    </source>
</evidence>
<dbReference type="EMBL" id="JTDL01000104">
    <property type="protein sequence ID" value="KHL03141.1"/>
    <property type="molecule type" value="Genomic_DNA"/>
</dbReference>
<dbReference type="Gene3D" id="3.10.690.10">
    <property type="entry name" value="Bifunctional nuclease domain"/>
    <property type="match status" value="1"/>
</dbReference>
<feature type="compositionally biased region" description="Basic and acidic residues" evidence="1">
    <location>
        <begin position="149"/>
        <end position="158"/>
    </location>
</feature>
<keyword evidence="4" id="KW-1185">Reference proteome</keyword>
<dbReference type="RefSeq" id="WP_043123122.1">
    <property type="nucleotide sequence ID" value="NZ_JTDL01000104.1"/>
</dbReference>
<protein>
    <recommendedName>
        <fullName evidence="2">BFN domain-containing protein</fullName>
    </recommendedName>
</protein>
<dbReference type="InterPro" id="IPR003729">
    <property type="entry name" value="Bi_nuclease_dom"/>
</dbReference>